<dbReference type="Gene3D" id="3.40.50.10440">
    <property type="entry name" value="Dihydroxyacetone kinase, domain 1"/>
    <property type="match status" value="1"/>
</dbReference>
<dbReference type="NCBIfam" id="TIGR00762">
    <property type="entry name" value="DegV"/>
    <property type="match status" value="1"/>
</dbReference>
<dbReference type="PROSITE" id="PS51482">
    <property type="entry name" value="DEGV"/>
    <property type="match status" value="1"/>
</dbReference>
<dbReference type="Proteomes" id="UP000184447">
    <property type="component" value="Unassembled WGS sequence"/>
</dbReference>
<accession>A0A1M5UNV4</accession>
<dbReference type="InterPro" id="IPR050270">
    <property type="entry name" value="DegV_domain_contain"/>
</dbReference>
<name>A0A1M5UNV4_9CLOT</name>
<dbReference type="InterPro" id="IPR003797">
    <property type="entry name" value="DegV"/>
</dbReference>
<keyword evidence="2" id="KW-0446">Lipid-binding</keyword>
<dbReference type="Pfam" id="PF02645">
    <property type="entry name" value="DegV"/>
    <property type="match status" value="1"/>
</dbReference>
<dbReference type="RefSeq" id="WP_073338144.1">
    <property type="nucleotide sequence ID" value="NZ_FQXM01000008.1"/>
</dbReference>
<comment type="function">
    <text evidence="1">May bind long-chain fatty acids, such as palmitate, and may play a role in lipid transport or fatty acid metabolism.</text>
</comment>
<reference evidence="3 4" key="1">
    <citation type="submission" date="2016-11" db="EMBL/GenBank/DDBJ databases">
        <authorList>
            <person name="Jaros S."/>
            <person name="Januszkiewicz K."/>
            <person name="Wedrychowicz H."/>
        </authorList>
    </citation>
    <scope>NUCLEOTIDE SEQUENCE [LARGE SCALE GENOMIC DNA]</scope>
    <source>
        <strain evidence="3 4">DSM 8605</strain>
    </source>
</reference>
<evidence type="ECO:0000313" key="3">
    <source>
        <dbReference type="EMBL" id="SHH64621.1"/>
    </source>
</evidence>
<dbReference type="GO" id="GO:0008289">
    <property type="term" value="F:lipid binding"/>
    <property type="evidence" value="ECO:0007669"/>
    <property type="project" value="UniProtKB-KW"/>
</dbReference>
<proteinExistence type="predicted"/>
<evidence type="ECO:0000256" key="1">
    <source>
        <dbReference type="ARBA" id="ARBA00003238"/>
    </source>
</evidence>
<dbReference type="PANTHER" id="PTHR33434:SF3">
    <property type="entry name" value="DEGV DOMAIN-CONTAINING PROTEIN YITS"/>
    <property type="match status" value="1"/>
</dbReference>
<organism evidence="3 4">
    <name type="scientific">Clostridium grantii DSM 8605</name>
    <dbReference type="NCBI Taxonomy" id="1121316"/>
    <lineage>
        <taxon>Bacteria</taxon>
        <taxon>Bacillati</taxon>
        <taxon>Bacillota</taxon>
        <taxon>Clostridia</taxon>
        <taxon>Eubacteriales</taxon>
        <taxon>Clostridiaceae</taxon>
        <taxon>Clostridium</taxon>
    </lineage>
</organism>
<dbReference type="SUPFAM" id="SSF82549">
    <property type="entry name" value="DAK1/DegV-like"/>
    <property type="match status" value="1"/>
</dbReference>
<dbReference type="AlphaFoldDB" id="A0A1M5UNV4"/>
<dbReference type="Gene3D" id="3.30.1180.10">
    <property type="match status" value="1"/>
</dbReference>
<dbReference type="OrthoDB" id="9780660at2"/>
<sequence>MKNYVVMTDSCCDLPFNYIKEKNIPFVSLTCSYNGNEYIDDFGKTLDPSKFFEDMKAGAVPKTSQPSAEEFIKKFRSILEDGKDVLYISISSHLSGTLNSARIAKDMIIKEFPNRRIYIFDSLSASLGQGLFVIKALEMQEAGASFEFVVDYLEMNVQKLNIYITVDDLSHLRRGGRISATAATLGKVLNVKPVLSINNEGRVIPVIKIRGRKKTLKTLVDFVEQRIERADEQTIAICHGDCIEEATKLRDLILENSNVKKILINTIGPVIGTHGGPGTLAIFFIGKERQQGILEK</sequence>
<keyword evidence="4" id="KW-1185">Reference proteome</keyword>
<evidence type="ECO:0000256" key="2">
    <source>
        <dbReference type="ARBA" id="ARBA00023121"/>
    </source>
</evidence>
<dbReference type="Gene3D" id="2.20.28.50">
    <property type="entry name" value="degv family protein"/>
    <property type="match status" value="1"/>
</dbReference>
<dbReference type="InterPro" id="IPR043168">
    <property type="entry name" value="DegV_C"/>
</dbReference>
<dbReference type="STRING" id="1121316.SAMN02745207_01851"/>
<dbReference type="EMBL" id="FQXM01000008">
    <property type="protein sequence ID" value="SHH64621.1"/>
    <property type="molecule type" value="Genomic_DNA"/>
</dbReference>
<gene>
    <name evidence="3" type="ORF">SAMN02745207_01851</name>
</gene>
<evidence type="ECO:0000313" key="4">
    <source>
        <dbReference type="Proteomes" id="UP000184447"/>
    </source>
</evidence>
<dbReference type="PANTHER" id="PTHR33434">
    <property type="entry name" value="DEGV DOMAIN-CONTAINING PROTEIN DR_1986-RELATED"/>
    <property type="match status" value="1"/>
</dbReference>
<protein>
    <submittedName>
        <fullName evidence="3">EDD domain protein, DegV family</fullName>
    </submittedName>
</protein>